<protein>
    <submittedName>
        <fullName evidence="2">Uncharacterized protein</fullName>
    </submittedName>
</protein>
<keyword evidence="1" id="KW-0812">Transmembrane</keyword>
<keyword evidence="3" id="KW-1185">Reference proteome</keyword>
<feature type="transmembrane region" description="Helical" evidence="1">
    <location>
        <begin position="7"/>
        <end position="29"/>
    </location>
</feature>
<name>A0ABT4E462_PAEAL</name>
<evidence type="ECO:0000256" key="1">
    <source>
        <dbReference type="SAM" id="Phobius"/>
    </source>
</evidence>
<reference evidence="2 3" key="1">
    <citation type="submission" date="2022-05" db="EMBL/GenBank/DDBJ databases">
        <title>Genome Sequencing of Bee-Associated Microbes.</title>
        <authorList>
            <person name="Dunlap C."/>
        </authorList>
    </citation>
    <scope>NUCLEOTIDE SEQUENCE [LARGE SCALE GENOMIC DNA]</scope>
    <source>
        <strain evidence="2 3">NRRL NRS-750</strain>
    </source>
</reference>
<dbReference type="Proteomes" id="UP001527090">
    <property type="component" value="Unassembled WGS sequence"/>
</dbReference>
<evidence type="ECO:0000313" key="2">
    <source>
        <dbReference type="EMBL" id="MCY9528534.1"/>
    </source>
</evidence>
<comment type="caution">
    <text evidence="2">The sequence shown here is derived from an EMBL/GenBank/DDBJ whole genome shotgun (WGS) entry which is preliminary data.</text>
</comment>
<accession>A0ABT4E462</accession>
<gene>
    <name evidence="2" type="ORF">M5X04_04170</name>
</gene>
<organism evidence="2 3">
    <name type="scientific">Paenibacillus alvei</name>
    <name type="common">Bacillus alvei</name>
    <dbReference type="NCBI Taxonomy" id="44250"/>
    <lineage>
        <taxon>Bacteria</taxon>
        <taxon>Bacillati</taxon>
        <taxon>Bacillota</taxon>
        <taxon>Bacilli</taxon>
        <taxon>Bacillales</taxon>
        <taxon>Paenibacillaceae</taxon>
        <taxon>Paenibacillus</taxon>
    </lineage>
</organism>
<dbReference type="Gene3D" id="2.60.120.260">
    <property type="entry name" value="Galactose-binding domain-like"/>
    <property type="match status" value="3"/>
</dbReference>
<keyword evidence="1" id="KW-1133">Transmembrane helix</keyword>
<evidence type="ECO:0000313" key="3">
    <source>
        <dbReference type="Proteomes" id="UP001527090"/>
    </source>
</evidence>
<proteinExistence type="predicted"/>
<dbReference type="EMBL" id="JAMDLY010000005">
    <property type="protein sequence ID" value="MCY9528534.1"/>
    <property type="molecule type" value="Genomic_DNA"/>
</dbReference>
<keyword evidence="1" id="KW-0472">Membrane</keyword>
<dbReference type="RefSeq" id="WP_268631720.1">
    <property type="nucleotide sequence ID" value="NZ_JAMDLY010000005.1"/>
</dbReference>
<sequence length="525" mass="59158">MNECIKRVTYLFLISMIYFTISLDSYVMASMSRELNDFSYVIESFERGDLNQTNYIAGAGKITSDPQQIITGKYSVYVESSPKEEWKDAIYSNSNKIHFEKNTTYAVTFSYKNVAEAVADNNGYFYFTARGVGSDYRSDKGWTEWTGQAGKTGTKTITFKTGDEGNYFLIWGIHNGGALSLDDISVQKLSESFERGDLNQTNYVAGAGRITSDPQQIITGKHSVYVESSPKEEWKDAIYTNVHIERNTTYAVTFSYKSIVEPVQVNNGYFYFTARGVGSDYKSDKGWTEWTGQAGKMGTKTITFKTGEEENYFLIWGIHNGGSLSLDDISIQKLSESFERGDLNQTNYIAGAGRITSDPQQIITGKHSVYVESSPKEEWKDAIYTNANKVHFEKNTTYAVTFSYKSIVEPVQGKNGYFYFTARGVGSGDISDKGWTEWTGQSGKSGTKTITFKTGDEENYFLIWGIHNGGALSLDDIMIKKDEYQYDANGRLGRVYLPGNVEIKYFYDANGNLMRRERSNCITDK</sequence>